<feature type="non-terminal residue" evidence="1">
    <location>
        <position position="26"/>
    </location>
</feature>
<dbReference type="AlphaFoldDB" id="A0A382T1V3"/>
<proteinExistence type="predicted"/>
<sequence length="26" mass="2845">MIKLDSVRFGIIGCSRIAKRSVIPAI</sequence>
<protein>
    <submittedName>
        <fullName evidence="1">Uncharacterized protein</fullName>
    </submittedName>
</protein>
<reference evidence="1" key="1">
    <citation type="submission" date="2018-05" db="EMBL/GenBank/DDBJ databases">
        <authorList>
            <person name="Lanie J.A."/>
            <person name="Ng W.-L."/>
            <person name="Kazmierczak K.M."/>
            <person name="Andrzejewski T.M."/>
            <person name="Davidsen T.M."/>
            <person name="Wayne K.J."/>
            <person name="Tettelin H."/>
            <person name="Glass J.I."/>
            <person name="Rusch D."/>
            <person name="Podicherti R."/>
            <person name="Tsui H.-C.T."/>
            <person name="Winkler M.E."/>
        </authorList>
    </citation>
    <scope>NUCLEOTIDE SEQUENCE</scope>
</reference>
<name>A0A382T1V3_9ZZZZ</name>
<organism evidence="1">
    <name type="scientific">marine metagenome</name>
    <dbReference type="NCBI Taxonomy" id="408172"/>
    <lineage>
        <taxon>unclassified sequences</taxon>
        <taxon>metagenomes</taxon>
        <taxon>ecological metagenomes</taxon>
    </lineage>
</organism>
<evidence type="ECO:0000313" key="1">
    <source>
        <dbReference type="EMBL" id="SVD15963.1"/>
    </source>
</evidence>
<gene>
    <name evidence="1" type="ORF">METZ01_LOCUS368817</name>
</gene>
<accession>A0A382T1V3</accession>
<dbReference type="EMBL" id="UINC01133179">
    <property type="protein sequence ID" value="SVD15963.1"/>
    <property type="molecule type" value="Genomic_DNA"/>
</dbReference>